<dbReference type="OrthoDB" id="9808681at2"/>
<dbReference type="HOGENOM" id="CLU_094905_1_2_6"/>
<feature type="chain" id="PRO_5004792178" evidence="1">
    <location>
        <begin position="19"/>
        <end position="158"/>
    </location>
</feature>
<dbReference type="Gene3D" id="1.10.530.10">
    <property type="match status" value="1"/>
</dbReference>
<accession>W0LC01</accession>
<gene>
    <name evidence="3" type="ORF">Z042_07585</name>
</gene>
<dbReference type="InterPro" id="IPR008258">
    <property type="entry name" value="Transglycosylase_SLT_dom_1"/>
</dbReference>
<evidence type="ECO:0000313" key="4">
    <source>
        <dbReference type="Proteomes" id="UP000019030"/>
    </source>
</evidence>
<dbReference type="SUPFAM" id="SSF53955">
    <property type="entry name" value="Lysozyme-like"/>
    <property type="match status" value="1"/>
</dbReference>
<dbReference type="AlphaFoldDB" id="W0LC01"/>
<proteinExistence type="predicted"/>
<dbReference type="Pfam" id="PF01464">
    <property type="entry name" value="SLT"/>
    <property type="match status" value="1"/>
</dbReference>
<feature type="domain" description="Transglycosylase SLT" evidence="2">
    <location>
        <begin position="20"/>
        <end position="140"/>
    </location>
</feature>
<feature type="signal peptide" evidence="1">
    <location>
        <begin position="1"/>
        <end position="18"/>
    </location>
</feature>
<dbReference type="STRING" id="1441930.Z042_07585"/>
<dbReference type="EMBL" id="CP007044">
    <property type="protein sequence ID" value="AHG19490.2"/>
    <property type="molecule type" value="Genomic_DNA"/>
</dbReference>
<keyword evidence="4" id="KW-1185">Reference proteome</keyword>
<protein>
    <submittedName>
        <fullName evidence="3">Pilus assembly protein</fullName>
    </submittedName>
</protein>
<dbReference type="eggNOG" id="COG0741">
    <property type="taxonomic scope" value="Bacteria"/>
</dbReference>
<dbReference type="CDD" id="cd13400">
    <property type="entry name" value="LT_IagB-like"/>
    <property type="match status" value="1"/>
</dbReference>
<name>W0LC01_9GAMM</name>
<evidence type="ECO:0000256" key="1">
    <source>
        <dbReference type="SAM" id="SignalP"/>
    </source>
</evidence>
<organism evidence="3 4">
    <name type="scientific">Chania multitudinisentens RB-25</name>
    <dbReference type="NCBI Taxonomy" id="1441930"/>
    <lineage>
        <taxon>Bacteria</taxon>
        <taxon>Pseudomonadati</taxon>
        <taxon>Pseudomonadota</taxon>
        <taxon>Gammaproteobacteria</taxon>
        <taxon>Enterobacterales</taxon>
        <taxon>Yersiniaceae</taxon>
        <taxon>Chania</taxon>
    </lineage>
</organism>
<dbReference type="InterPro" id="IPR023346">
    <property type="entry name" value="Lysozyme-like_dom_sf"/>
</dbReference>
<dbReference type="KEGG" id="sfo:Z042_07585"/>
<evidence type="ECO:0000259" key="2">
    <source>
        <dbReference type="Pfam" id="PF01464"/>
    </source>
</evidence>
<dbReference type="RefSeq" id="WP_037407348.1">
    <property type="nucleotide sequence ID" value="NZ_CP007044.2"/>
</dbReference>
<dbReference type="Proteomes" id="UP000019030">
    <property type="component" value="Chromosome"/>
</dbReference>
<keyword evidence="1" id="KW-0732">Signal</keyword>
<evidence type="ECO:0000313" key="3">
    <source>
        <dbReference type="EMBL" id="AHG19490.2"/>
    </source>
</evidence>
<reference evidence="3 4" key="1">
    <citation type="submission" date="2014-01" db="EMBL/GenBank/DDBJ databases">
        <title>Isolation of Serratia multitudinisentens RB-25 from Ex-Landfill site.</title>
        <authorList>
            <person name="Robson E.H.J."/>
        </authorList>
    </citation>
    <scope>NUCLEOTIDE SEQUENCE [LARGE SCALE GENOMIC DNA]</scope>
    <source>
        <strain evidence="3 4">RB-25</strain>
    </source>
</reference>
<reference evidence="3 4" key="2">
    <citation type="submission" date="2015-03" db="EMBL/GenBank/DDBJ databases">
        <authorList>
            <person name="Chan K.-G."/>
        </authorList>
    </citation>
    <scope>NUCLEOTIDE SEQUENCE [LARGE SCALE GENOMIC DNA]</scope>
    <source>
        <strain evidence="3 4">RB-25</strain>
    </source>
</reference>
<sequence>MRGLCLLLAMLCSPGVSAFCFEAAGAKYRIDPLLLKAMAQQESGLEASAINLNRDRKSGKVTSTDYGVMQINSRHLPGLKKQGVIRDAQELLKKPCLNVQVGAWILARHLKTCDVSWHCLGSYNAGFAEKNAAIREAYANQVYARYKKLLRAERGIAL</sequence>